<evidence type="ECO:0000256" key="10">
    <source>
        <dbReference type="ARBA" id="ARBA00022842"/>
    </source>
</evidence>
<dbReference type="AlphaFoldDB" id="A0A7W9W9F0"/>
<dbReference type="SUPFAM" id="SSF56322">
    <property type="entry name" value="ADC synthase"/>
    <property type="match status" value="1"/>
</dbReference>
<evidence type="ECO:0000256" key="11">
    <source>
        <dbReference type="ARBA" id="ARBA00023141"/>
    </source>
</evidence>
<dbReference type="InterPro" id="IPR005256">
    <property type="entry name" value="Anth_synth_I_PabB"/>
</dbReference>
<dbReference type="GO" id="GO:0000162">
    <property type="term" value="P:L-tryptophan biosynthetic process"/>
    <property type="evidence" value="ECO:0007669"/>
    <property type="project" value="UniProtKB-UniPathway"/>
</dbReference>
<keyword evidence="10 15" id="KW-0460">Magnesium</keyword>
<evidence type="ECO:0000256" key="4">
    <source>
        <dbReference type="ARBA" id="ARBA00011575"/>
    </source>
</evidence>
<dbReference type="Proteomes" id="UP000520814">
    <property type="component" value="Unassembled WGS sequence"/>
</dbReference>
<dbReference type="NCBIfam" id="TIGR00564">
    <property type="entry name" value="trpE_most"/>
    <property type="match status" value="1"/>
</dbReference>
<dbReference type="EC" id="4.1.3.27" evidence="5 15"/>
<protein>
    <recommendedName>
        <fullName evidence="6 15">Anthranilate synthase component 1</fullName>
        <ecNumber evidence="5 15">4.1.3.27</ecNumber>
    </recommendedName>
</protein>
<comment type="pathway">
    <text evidence="2 15">Amino-acid biosynthesis; L-tryptophan biosynthesis; L-tryptophan from chorismate: step 1/5.</text>
</comment>
<dbReference type="InterPro" id="IPR019999">
    <property type="entry name" value="Anth_synth_I-like"/>
</dbReference>
<comment type="caution">
    <text evidence="18">The sequence shown here is derived from an EMBL/GenBank/DDBJ whole genome shotgun (WGS) entry which is preliminary data.</text>
</comment>
<feature type="domain" description="Anthranilate synthase component I N-terminal" evidence="17">
    <location>
        <begin position="30"/>
        <end position="172"/>
    </location>
</feature>
<comment type="catalytic activity">
    <reaction evidence="14 15">
        <text>chorismate + L-glutamine = anthranilate + pyruvate + L-glutamate + H(+)</text>
        <dbReference type="Rhea" id="RHEA:21732"/>
        <dbReference type="ChEBI" id="CHEBI:15361"/>
        <dbReference type="ChEBI" id="CHEBI:15378"/>
        <dbReference type="ChEBI" id="CHEBI:16567"/>
        <dbReference type="ChEBI" id="CHEBI:29748"/>
        <dbReference type="ChEBI" id="CHEBI:29985"/>
        <dbReference type="ChEBI" id="CHEBI:58359"/>
        <dbReference type="EC" id="4.1.3.27"/>
    </reaction>
</comment>
<evidence type="ECO:0000259" key="16">
    <source>
        <dbReference type="Pfam" id="PF00425"/>
    </source>
</evidence>
<evidence type="ECO:0000256" key="12">
    <source>
        <dbReference type="ARBA" id="ARBA00023239"/>
    </source>
</evidence>
<evidence type="ECO:0000256" key="7">
    <source>
        <dbReference type="ARBA" id="ARBA00022605"/>
    </source>
</evidence>
<evidence type="ECO:0000313" key="18">
    <source>
        <dbReference type="EMBL" id="MBB6053778.1"/>
    </source>
</evidence>
<name>A0A7W9W9F0_ARMRO</name>
<comment type="function">
    <text evidence="13 15">Part of a heterotetrameric complex that catalyzes the two-step biosynthesis of anthranilate, an intermediate in the biosynthesis of L-tryptophan. In the first step, the glutamine-binding beta subunit (TrpG) of anthranilate synthase (AS) provides the glutamine amidotransferase activity which generates ammonia as a substrate that, along with chorismate, is used in the second step, catalyzed by the large alpha subunit of AS (TrpE) to produce anthranilate. In the absence of TrpG, TrpE can synthesize anthranilate directly from chorismate and high concentrations of ammonia.</text>
</comment>
<dbReference type="InterPro" id="IPR005801">
    <property type="entry name" value="ADC_synthase"/>
</dbReference>
<evidence type="ECO:0000256" key="5">
    <source>
        <dbReference type="ARBA" id="ARBA00012266"/>
    </source>
</evidence>
<evidence type="ECO:0000259" key="17">
    <source>
        <dbReference type="Pfam" id="PF04715"/>
    </source>
</evidence>
<evidence type="ECO:0000256" key="3">
    <source>
        <dbReference type="ARBA" id="ARBA00009562"/>
    </source>
</evidence>
<dbReference type="RefSeq" id="WP_184203866.1">
    <property type="nucleotide sequence ID" value="NZ_JACHGW010000008.1"/>
</dbReference>
<comment type="subunit">
    <text evidence="4 15">Heterotetramer consisting of two non-identical subunits: a beta subunit (TrpG) and a large alpha subunit (TrpE).</text>
</comment>
<gene>
    <name evidence="15" type="primary">trpE</name>
    <name evidence="18" type="ORF">HNQ39_005620</name>
</gene>
<keyword evidence="7 15" id="KW-0028">Amino-acid biosynthesis</keyword>
<reference evidence="18 19" key="1">
    <citation type="submission" date="2020-08" db="EMBL/GenBank/DDBJ databases">
        <title>Genomic Encyclopedia of Type Strains, Phase IV (KMG-IV): sequencing the most valuable type-strain genomes for metagenomic binning, comparative biology and taxonomic classification.</title>
        <authorList>
            <person name="Goeker M."/>
        </authorList>
    </citation>
    <scope>NUCLEOTIDE SEQUENCE [LARGE SCALE GENOMIC DNA]</scope>
    <source>
        <strain evidence="18 19">DSM 23562</strain>
    </source>
</reference>
<evidence type="ECO:0000256" key="2">
    <source>
        <dbReference type="ARBA" id="ARBA00004873"/>
    </source>
</evidence>
<feature type="domain" description="Chorismate-utilising enzyme C-terminal" evidence="16">
    <location>
        <begin position="230"/>
        <end position="484"/>
    </location>
</feature>
<dbReference type="UniPathway" id="UPA00035">
    <property type="reaction ID" value="UER00040"/>
</dbReference>
<dbReference type="EMBL" id="JACHGW010000008">
    <property type="protein sequence ID" value="MBB6053778.1"/>
    <property type="molecule type" value="Genomic_DNA"/>
</dbReference>
<evidence type="ECO:0000256" key="9">
    <source>
        <dbReference type="ARBA" id="ARBA00022822"/>
    </source>
</evidence>
<evidence type="ECO:0000256" key="15">
    <source>
        <dbReference type="RuleBase" id="RU364045"/>
    </source>
</evidence>
<evidence type="ECO:0000256" key="14">
    <source>
        <dbReference type="ARBA" id="ARBA00047683"/>
    </source>
</evidence>
<keyword evidence="12 15" id="KW-0456">Lyase</keyword>
<dbReference type="InterPro" id="IPR015890">
    <property type="entry name" value="Chorismate_C"/>
</dbReference>
<evidence type="ECO:0000313" key="19">
    <source>
        <dbReference type="Proteomes" id="UP000520814"/>
    </source>
</evidence>
<evidence type="ECO:0000256" key="8">
    <source>
        <dbReference type="ARBA" id="ARBA00022723"/>
    </source>
</evidence>
<accession>A0A7W9W9F0</accession>
<organism evidence="18 19">
    <name type="scientific">Armatimonas rosea</name>
    <dbReference type="NCBI Taxonomy" id="685828"/>
    <lineage>
        <taxon>Bacteria</taxon>
        <taxon>Bacillati</taxon>
        <taxon>Armatimonadota</taxon>
        <taxon>Armatimonadia</taxon>
        <taxon>Armatimonadales</taxon>
        <taxon>Armatimonadaceae</taxon>
        <taxon>Armatimonas</taxon>
    </lineage>
</organism>
<evidence type="ECO:0000256" key="13">
    <source>
        <dbReference type="ARBA" id="ARBA00025634"/>
    </source>
</evidence>
<dbReference type="Gene3D" id="3.60.120.10">
    <property type="entry name" value="Anthranilate synthase"/>
    <property type="match status" value="1"/>
</dbReference>
<dbReference type="PRINTS" id="PR00095">
    <property type="entry name" value="ANTSNTHASEI"/>
</dbReference>
<keyword evidence="19" id="KW-1185">Reference proteome</keyword>
<dbReference type="InterPro" id="IPR006805">
    <property type="entry name" value="Anth_synth_I_N"/>
</dbReference>
<comment type="cofactor">
    <cofactor evidence="1 15">
        <name>Mg(2+)</name>
        <dbReference type="ChEBI" id="CHEBI:18420"/>
    </cofactor>
</comment>
<keyword evidence="8 15" id="KW-0479">Metal-binding</keyword>
<dbReference type="Pfam" id="PF04715">
    <property type="entry name" value="Anth_synt_I_N"/>
    <property type="match status" value="1"/>
</dbReference>
<evidence type="ECO:0000256" key="6">
    <source>
        <dbReference type="ARBA" id="ARBA00020653"/>
    </source>
</evidence>
<dbReference type="GO" id="GO:0004049">
    <property type="term" value="F:anthranilate synthase activity"/>
    <property type="evidence" value="ECO:0007669"/>
    <property type="project" value="UniProtKB-EC"/>
</dbReference>
<comment type="similarity">
    <text evidence="3 15">Belongs to the anthranilate synthase component I family.</text>
</comment>
<proteinExistence type="inferred from homology"/>
<keyword evidence="11 15" id="KW-0057">Aromatic amino acid biosynthesis</keyword>
<dbReference type="GO" id="GO:0046872">
    <property type="term" value="F:metal ion binding"/>
    <property type="evidence" value="ECO:0007669"/>
    <property type="project" value="UniProtKB-KW"/>
</dbReference>
<sequence>MFPTTPDRATFKALATQGNVIPVCREILADMETPVSAFKRLAHRPNAFLLESVEGGERMARYSFLGSDPRVVLRSRGTSVSLTERGKTRLIPLSKGEDPLHVLEAELAKVKFVETPNLPRFVGGAVGYIGYDWVRFLEPIGQQTHDDLDLDDVYLMLTDTLCIFDHVKHRIIVLANAHIEPETDLDAAYDEACEKVEDMIAALRAPIPDLLGMPNKRKGDPPPWESNLTRARYEEMLTEAKEFIAGGDIIQAVLSQRFSRPFDGDAFDVYRALRSLNPSPYMFFLKFDDGPILVGASPEILCTVEERTVRVRPIAGTRKRGETPEEDAALEAELLADEKERAEHIMLVDLGRNDIGRVCEYGSVKVTDLMIIEKYSHVMHIVSNVCGKLRSEVTPMDVLRATFPAGTLSGAPKVRAMQIIESLEPTRRGVYGGAIGYFSYNGNLDASITIRTAVIHNGKVHVQAGGGIVADSQHAAEFEETVNKSAAARRAVEFAEAGLDTVPVLAEVVEGRFTRLEIIEPQTSARS</sequence>
<evidence type="ECO:0000256" key="1">
    <source>
        <dbReference type="ARBA" id="ARBA00001946"/>
    </source>
</evidence>
<keyword evidence="9 15" id="KW-0822">Tryptophan biosynthesis</keyword>
<dbReference type="PANTHER" id="PTHR11236">
    <property type="entry name" value="AMINOBENZOATE/ANTHRANILATE SYNTHASE"/>
    <property type="match status" value="1"/>
</dbReference>
<dbReference type="PANTHER" id="PTHR11236:SF48">
    <property type="entry name" value="ISOCHORISMATE SYNTHASE MENF"/>
    <property type="match status" value="1"/>
</dbReference>
<dbReference type="Pfam" id="PF00425">
    <property type="entry name" value="Chorismate_bind"/>
    <property type="match status" value="1"/>
</dbReference>